<name>A0A5B7GXL0_PORTR</name>
<dbReference type="GO" id="GO:0006281">
    <property type="term" value="P:DNA repair"/>
    <property type="evidence" value="ECO:0007669"/>
    <property type="project" value="InterPro"/>
</dbReference>
<accession>A0A5B7GXL0</accession>
<dbReference type="InterPro" id="IPR036775">
    <property type="entry name" value="DNA_pol_Y-fam_lit_finger_sf"/>
</dbReference>
<dbReference type="GO" id="GO:0042276">
    <property type="term" value="P:error-prone translesion synthesis"/>
    <property type="evidence" value="ECO:0007669"/>
    <property type="project" value="TreeGrafter"/>
</dbReference>
<dbReference type="GO" id="GO:0003684">
    <property type="term" value="F:damaged DNA binding"/>
    <property type="evidence" value="ECO:0007669"/>
    <property type="project" value="InterPro"/>
</dbReference>
<dbReference type="AlphaFoldDB" id="A0A5B7GXL0"/>
<comment type="caution">
    <text evidence="1">The sequence shown here is derived from an EMBL/GenBank/DDBJ whole genome shotgun (WGS) entry which is preliminary data.</text>
</comment>
<dbReference type="Gene3D" id="3.30.1490.100">
    <property type="entry name" value="DNA polymerase, Y-family, little finger domain"/>
    <property type="match status" value="1"/>
</dbReference>
<evidence type="ECO:0000313" key="2">
    <source>
        <dbReference type="Proteomes" id="UP000324222"/>
    </source>
</evidence>
<dbReference type="GO" id="GO:0003887">
    <property type="term" value="F:DNA-directed DNA polymerase activity"/>
    <property type="evidence" value="ECO:0007669"/>
    <property type="project" value="TreeGrafter"/>
</dbReference>
<dbReference type="PANTHER" id="PTHR45990">
    <property type="entry name" value="DNA REPAIR PROTEIN REV1"/>
    <property type="match status" value="1"/>
</dbReference>
<dbReference type="GO" id="GO:0017125">
    <property type="term" value="F:deoxycytidyl transferase activity"/>
    <property type="evidence" value="ECO:0007669"/>
    <property type="project" value="TreeGrafter"/>
</dbReference>
<dbReference type="GO" id="GO:0005634">
    <property type="term" value="C:nucleus"/>
    <property type="evidence" value="ECO:0007669"/>
    <property type="project" value="TreeGrafter"/>
</dbReference>
<organism evidence="1 2">
    <name type="scientific">Portunus trituberculatus</name>
    <name type="common">Swimming crab</name>
    <name type="synonym">Neptunus trituberculatus</name>
    <dbReference type="NCBI Taxonomy" id="210409"/>
    <lineage>
        <taxon>Eukaryota</taxon>
        <taxon>Metazoa</taxon>
        <taxon>Ecdysozoa</taxon>
        <taxon>Arthropoda</taxon>
        <taxon>Crustacea</taxon>
        <taxon>Multicrustacea</taxon>
        <taxon>Malacostraca</taxon>
        <taxon>Eumalacostraca</taxon>
        <taxon>Eucarida</taxon>
        <taxon>Decapoda</taxon>
        <taxon>Pleocyemata</taxon>
        <taxon>Brachyura</taxon>
        <taxon>Eubrachyura</taxon>
        <taxon>Portunoidea</taxon>
        <taxon>Portunidae</taxon>
        <taxon>Portuninae</taxon>
        <taxon>Portunus</taxon>
    </lineage>
</organism>
<sequence>MITSPVVSNSHTVTASAICQVRAKDAPIETAKFMGHGVCDNIAKSVSLSLSTSSADIIERETLGLLKQIKNPPQDFRDQVLCQALKKFA</sequence>
<evidence type="ECO:0000313" key="1">
    <source>
        <dbReference type="EMBL" id="MPC62165.1"/>
    </source>
</evidence>
<dbReference type="EMBL" id="VSRR010019369">
    <property type="protein sequence ID" value="MPC62165.1"/>
    <property type="molecule type" value="Genomic_DNA"/>
</dbReference>
<proteinExistence type="predicted"/>
<dbReference type="GO" id="GO:0070987">
    <property type="term" value="P:error-free translesion synthesis"/>
    <property type="evidence" value="ECO:0007669"/>
    <property type="project" value="TreeGrafter"/>
</dbReference>
<reference evidence="1 2" key="1">
    <citation type="submission" date="2019-05" db="EMBL/GenBank/DDBJ databases">
        <title>Another draft genome of Portunus trituberculatus and its Hox gene families provides insights of decapod evolution.</title>
        <authorList>
            <person name="Jeong J.-H."/>
            <person name="Song I."/>
            <person name="Kim S."/>
            <person name="Choi T."/>
            <person name="Kim D."/>
            <person name="Ryu S."/>
            <person name="Kim W."/>
        </authorList>
    </citation>
    <scope>NUCLEOTIDE SEQUENCE [LARGE SCALE GENOMIC DNA]</scope>
    <source>
        <tissue evidence="1">Muscle</tissue>
    </source>
</reference>
<dbReference type="PANTHER" id="PTHR45990:SF1">
    <property type="entry name" value="DNA REPAIR PROTEIN REV1"/>
    <property type="match status" value="1"/>
</dbReference>
<dbReference type="Proteomes" id="UP000324222">
    <property type="component" value="Unassembled WGS sequence"/>
</dbReference>
<protein>
    <submittedName>
        <fullName evidence="1">DNA repair protein REV1</fullName>
    </submittedName>
</protein>
<keyword evidence="2" id="KW-1185">Reference proteome</keyword>
<dbReference type="OrthoDB" id="427711at2759"/>
<gene>
    <name evidence="1" type="primary">Rev1</name>
    <name evidence="1" type="ORF">E2C01_056248</name>
</gene>